<proteinExistence type="predicted"/>
<sequence>MSSTRSLSSTSTHNSIAFLRVPKSGFGGKAKTQSKNKTKSGQAGEEEKEEWYIPYKGPYEPAPAATTKRSRSRDSWGDPVPGVKSGVGDGDGVDSHQGGVDERRRSGEFIRTFKSSQLRVVAVLRASYFSKNTY</sequence>
<dbReference type="EMBL" id="KN818316">
    <property type="protein sequence ID" value="KIL59429.1"/>
    <property type="molecule type" value="Genomic_DNA"/>
</dbReference>
<feature type="region of interest" description="Disordered" evidence="1">
    <location>
        <begin position="1"/>
        <end position="107"/>
    </location>
</feature>
<evidence type="ECO:0000313" key="2">
    <source>
        <dbReference type="EMBL" id="KIL59429.1"/>
    </source>
</evidence>
<dbReference type="AlphaFoldDB" id="A0A0C2SZ43"/>
<gene>
    <name evidence="2" type="ORF">M378DRAFT_1011114</name>
</gene>
<dbReference type="HOGENOM" id="CLU_1895648_0_0_1"/>
<reference evidence="2 3" key="1">
    <citation type="submission" date="2014-04" db="EMBL/GenBank/DDBJ databases">
        <title>Evolutionary Origins and Diversification of the Mycorrhizal Mutualists.</title>
        <authorList>
            <consortium name="DOE Joint Genome Institute"/>
            <consortium name="Mycorrhizal Genomics Consortium"/>
            <person name="Kohler A."/>
            <person name="Kuo A."/>
            <person name="Nagy L.G."/>
            <person name="Floudas D."/>
            <person name="Copeland A."/>
            <person name="Barry K.W."/>
            <person name="Cichocki N."/>
            <person name="Veneault-Fourrey C."/>
            <person name="LaButti K."/>
            <person name="Lindquist E.A."/>
            <person name="Lipzen A."/>
            <person name="Lundell T."/>
            <person name="Morin E."/>
            <person name="Murat C."/>
            <person name="Riley R."/>
            <person name="Ohm R."/>
            <person name="Sun H."/>
            <person name="Tunlid A."/>
            <person name="Henrissat B."/>
            <person name="Grigoriev I.V."/>
            <person name="Hibbett D.S."/>
            <person name="Martin F."/>
        </authorList>
    </citation>
    <scope>NUCLEOTIDE SEQUENCE [LARGE SCALE GENOMIC DNA]</scope>
    <source>
        <strain evidence="2 3">Koide BX008</strain>
    </source>
</reference>
<name>A0A0C2SZ43_AMAMK</name>
<dbReference type="InParanoid" id="A0A0C2SZ43"/>
<feature type="compositionally biased region" description="Low complexity" evidence="1">
    <location>
        <begin position="1"/>
        <end position="15"/>
    </location>
</feature>
<accession>A0A0C2SZ43</accession>
<keyword evidence="3" id="KW-1185">Reference proteome</keyword>
<evidence type="ECO:0000313" key="3">
    <source>
        <dbReference type="Proteomes" id="UP000054549"/>
    </source>
</evidence>
<dbReference type="Proteomes" id="UP000054549">
    <property type="component" value="Unassembled WGS sequence"/>
</dbReference>
<dbReference type="OrthoDB" id="3228777at2759"/>
<evidence type="ECO:0000256" key="1">
    <source>
        <dbReference type="SAM" id="MobiDB-lite"/>
    </source>
</evidence>
<organism evidence="2 3">
    <name type="scientific">Amanita muscaria (strain Koide BX008)</name>
    <dbReference type="NCBI Taxonomy" id="946122"/>
    <lineage>
        <taxon>Eukaryota</taxon>
        <taxon>Fungi</taxon>
        <taxon>Dikarya</taxon>
        <taxon>Basidiomycota</taxon>
        <taxon>Agaricomycotina</taxon>
        <taxon>Agaricomycetes</taxon>
        <taxon>Agaricomycetidae</taxon>
        <taxon>Agaricales</taxon>
        <taxon>Pluteineae</taxon>
        <taxon>Amanitaceae</taxon>
        <taxon>Amanita</taxon>
    </lineage>
</organism>
<protein>
    <submittedName>
        <fullName evidence="2">Uncharacterized protein</fullName>
    </submittedName>
</protein>